<evidence type="ECO:0000313" key="2">
    <source>
        <dbReference type="Proteomes" id="UP000269396"/>
    </source>
</evidence>
<evidence type="ECO:0000313" key="1">
    <source>
        <dbReference type="EMBL" id="VDP75165.1"/>
    </source>
</evidence>
<proteinExistence type="predicted"/>
<dbReference type="EMBL" id="UZAL01039270">
    <property type="protein sequence ID" value="VDP75165.1"/>
    <property type="molecule type" value="Genomic_DNA"/>
</dbReference>
<name>A0A3P8H9M0_9TREM</name>
<accession>A0A3P8H9M0</accession>
<sequence length="49" mass="5559">MFLKSKCVNVGQFPQGNSSISLYDALNTIRLFKPYNALKLVIRLNPTLM</sequence>
<reference evidence="1 2" key="1">
    <citation type="submission" date="2018-11" db="EMBL/GenBank/DDBJ databases">
        <authorList>
            <consortium name="Pathogen Informatics"/>
        </authorList>
    </citation>
    <scope>NUCLEOTIDE SEQUENCE [LARGE SCALE GENOMIC DNA]</scope>
    <source>
        <strain>Denwood</strain>
        <strain evidence="2">Zambia</strain>
    </source>
</reference>
<gene>
    <name evidence="1" type="ORF">SMTD_LOCUS17783</name>
</gene>
<dbReference type="AlphaFoldDB" id="A0A3P8H9M0"/>
<keyword evidence="2" id="KW-1185">Reference proteome</keyword>
<dbReference type="Proteomes" id="UP000269396">
    <property type="component" value="Unassembled WGS sequence"/>
</dbReference>
<organism evidence="1 2">
    <name type="scientific">Schistosoma mattheei</name>
    <dbReference type="NCBI Taxonomy" id="31246"/>
    <lineage>
        <taxon>Eukaryota</taxon>
        <taxon>Metazoa</taxon>
        <taxon>Spiralia</taxon>
        <taxon>Lophotrochozoa</taxon>
        <taxon>Platyhelminthes</taxon>
        <taxon>Trematoda</taxon>
        <taxon>Digenea</taxon>
        <taxon>Strigeidida</taxon>
        <taxon>Schistosomatoidea</taxon>
        <taxon>Schistosomatidae</taxon>
        <taxon>Schistosoma</taxon>
    </lineage>
</organism>
<protein>
    <submittedName>
        <fullName evidence="1">Uncharacterized protein</fullName>
    </submittedName>
</protein>